<dbReference type="STRING" id="441119.SAMN04488047_11521"/>
<proteinExistence type="predicted"/>
<dbReference type="EMBL" id="FOXA01000015">
    <property type="protein sequence ID" value="SFP86380.1"/>
    <property type="molecule type" value="Genomic_DNA"/>
</dbReference>
<organism evidence="2 3">
    <name type="scientific">Tranquillimonas alkanivorans</name>
    <dbReference type="NCBI Taxonomy" id="441119"/>
    <lineage>
        <taxon>Bacteria</taxon>
        <taxon>Pseudomonadati</taxon>
        <taxon>Pseudomonadota</taxon>
        <taxon>Alphaproteobacteria</taxon>
        <taxon>Rhodobacterales</taxon>
        <taxon>Roseobacteraceae</taxon>
        <taxon>Tranquillimonas</taxon>
    </lineage>
</organism>
<feature type="transmembrane region" description="Helical" evidence="1">
    <location>
        <begin position="210"/>
        <end position="232"/>
    </location>
</feature>
<protein>
    <submittedName>
        <fullName evidence="2">Uncharacterized protein</fullName>
    </submittedName>
</protein>
<reference evidence="2 3" key="1">
    <citation type="submission" date="2016-10" db="EMBL/GenBank/DDBJ databases">
        <authorList>
            <person name="de Groot N.N."/>
        </authorList>
    </citation>
    <scope>NUCLEOTIDE SEQUENCE [LARGE SCALE GENOMIC DNA]</scope>
    <source>
        <strain evidence="2 3">DSM 19547</strain>
    </source>
</reference>
<evidence type="ECO:0000313" key="2">
    <source>
        <dbReference type="EMBL" id="SFP86380.1"/>
    </source>
</evidence>
<keyword evidence="3" id="KW-1185">Reference proteome</keyword>
<sequence length="334" mass="37749">MRSYEEIRDERRQRLGLSPWEDLRQAYLENSIYLGAEAPRNCQEIEKNSDHMLVNRILLDLGLERVRKEGLDPDSCEALEILDEAHGIASDITGAFFQAVSAAQRRGAELEVAEARRAFSMRFRGEPRWFLSEVKKHGELQVDRDGLEYAVGRYLDSPYRDLQVDRLLVQALSDMEITAYVEEQVRPNPFPGRSRLQVQRASLLVGWLKVSAKAAGVLALYLVGLVGLYALVPNLPAAWLIAAGLAGGVIYLLFTLAVLVSAIRAGPKWRRMRETTETLIDKMTSFHVEMRGSGPISVRYLRDRMQQLTEAGVIWPQSLWSLLDDLEARAVARI</sequence>
<dbReference type="OrthoDB" id="7868525at2"/>
<dbReference type="AlphaFoldDB" id="A0A1I5TTI8"/>
<dbReference type="Proteomes" id="UP000199356">
    <property type="component" value="Unassembled WGS sequence"/>
</dbReference>
<gene>
    <name evidence="2" type="ORF">SAMN04488047_11521</name>
</gene>
<feature type="transmembrane region" description="Helical" evidence="1">
    <location>
        <begin position="238"/>
        <end position="263"/>
    </location>
</feature>
<evidence type="ECO:0000313" key="3">
    <source>
        <dbReference type="Proteomes" id="UP000199356"/>
    </source>
</evidence>
<accession>A0A1I5TTI8</accession>
<keyword evidence="1" id="KW-0472">Membrane</keyword>
<keyword evidence="1" id="KW-0812">Transmembrane</keyword>
<name>A0A1I5TTI8_9RHOB</name>
<keyword evidence="1" id="KW-1133">Transmembrane helix</keyword>
<evidence type="ECO:0000256" key="1">
    <source>
        <dbReference type="SAM" id="Phobius"/>
    </source>
</evidence>